<feature type="domain" description="Methyltransferase" evidence="1">
    <location>
        <begin position="77"/>
        <end position="136"/>
    </location>
</feature>
<keyword evidence="2" id="KW-0808">Transferase</keyword>
<dbReference type="Pfam" id="PF13649">
    <property type="entry name" value="Methyltransf_25"/>
    <property type="match status" value="1"/>
</dbReference>
<dbReference type="Proteomes" id="UP000297839">
    <property type="component" value="Unassembled WGS sequence"/>
</dbReference>
<dbReference type="InterPro" id="IPR029063">
    <property type="entry name" value="SAM-dependent_MTases_sf"/>
</dbReference>
<dbReference type="CDD" id="cd02440">
    <property type="entry name" value="AdoMet_MTases"/>
    <property type="match status" value="1"/>
</dbReference>
<dbReference type="SUPFAM" id="SSF53335">
    <property type="entry name" value="S-adenosyl-L-methionine-dependent methyltransferases"/>
    <property type="match status" value="1"/>
</dbReference>
<organism evidence="2 3">
    <name type="scientific">Ramlibacter humi</name>
    <dbReference type="NCBI Taxonomy" id="2530451"/>
    <lineage>
        <taxon>Bacteria</taxon>
        <taxon>Pseudomonadati</taxon>
        <taxon>Pseudomonadota</taxon>
        <taxon>Betaproteobacteria</taxon>
        <taxon>Burkholderiales</taxon>
        <taxon>Comamonadaceae</taxon>
        <taxon>Ramlibacter</taxon>
    </lineage>
</organism>
<dbReference type="AlphaFoldDB" id="A0A4Z0BF26"/>
<dbReference type="OrthoDB" id="9782855at2"/>
<protein>
    <submittedName>
        <fullName evidence="2">Class I SAM-dependent methyltransferase</fullName>
    </submittedName>
</protein>
<comment type="caution">
    <text evidence="2">The sequence shown here is derived from an EMBL/GenBank/DDBJ whole genome shotgun (WGS) entry which is preliminary data.</text>
</comment>
<name>A0A4Z0BF26_9BURK</name>
<gene>
    <name evidence="2" type="ORF">EZ216_19575</name>
</gene>
<evidence type="ECO:0000259" key="1">
    <source>
        <dbReference type="Pfam" id="PF13649"/>
    </source>
</evidence>
<dbReference type="InterPro" id="IPR041698">
    <property type="entry name" value="Methyltransf_25"/>
</dbReference>
<sequence>MERGHLARCRLPPRPDLLACRQLLRHPGRQMNVFNHDSLWITEDNRRLRAVSPTTPESMNHKHAAMLPPGTLDGKTVLDLGCCIGGTGYWALRHGAAHYTGVEVQDEYVRIARALFESEDLSAGVTIHHSDITAWLEGQTRGRAPASAAALHDVVVIAGVLYGYIDPLYVLRMASELARECVVIDNAYPRTMRDPQASYMDIIPEQRMVVATHDHEIGIGAGSRLSPVAQDVIMGNYGFYAQRMAVAPITDGHDSYNAAYRNLAGGFFPMRYVTRYTRALTAMKSVNEAIASGEVLLGPQAVPPQ</sequence>
<evidence type="ECO:0000313" key="3">
    <source>
        <dbReference type="Proteomes" id="UP000297839"/>
    </source>
</evidence>
<keyword evidence="3" id="KW-1185">Reference proteome</keyword>
<accession>A0A4Z0BF26</accession>
<dbReference type="GO" id="GO:0008168">
    <property type="term" value="F:methyltransferase activity"/>
    <property type="evidence" value="ECO:0007669"/>
    <property type="project" value="UniProtKB-KW"/>
</dbReference>
<dbReference type="Gene3D" id="3.40.50.150">
    <property type="entry name" value="Vaccinia Virus protein VP39"/>
    <property type="match status" value="1"/>
</dbReference>
<dbReference type="EMBL" id="SMLK01000009">
    <property type="protein sequence ID" value="TFY97063.1"/>
    <property type="molecule type" value="Genomic_DNA"/>
</dbReference>
<evidence type="ECO:0000313" key="2">
    <source>
        <dbReference type="EMBL" id="TFY97063.1"/>
    </source>
</evidence>
<proteinExistence type="predicted"/>
<keyword evidence="2" id="KW-0489">Methyltransferase</keyword>
<reference evidence="2 3" key="1">
    <citation type="submission" date="2019-03" db="EMBL/GenBank/DDBJ databases">
        <title>Ramlibacter sp. 18x22-1, whole genome shotgun sequence.</title>
        <authorList>
            <person name="Zhang X."/>
            <person name="Feng G."/>
            <person name="Zhu H."/>
        </authorList>
    </citation>
    <scope>NUCLEOTIDE SEQUENCE [LARGE SCALE GENOMIC DNA]</scope>
    <source>
        <strain evidence="2 3">18x22-1</strain>
    </source>
</reference>
<dbReference type="GO" id="GO:0032259">
    <property type="term" value="P:methylation"/>
    <property type="evidence" value="ECO:0007669"/>
    <property type="project" value="UniProtKB-KW"/>
</dbReference>